<organism evidence="2 3">
    <name type="scientific">Paludifilum halophilum</name>
    <dbReference type="NCBI Taxonomy" id="1642702"/>
    <lineage>
        <taxon>Bacteria</taxon>
        <taxon>Bacillati</taxon>
        <taxon>Bacillota</taxon>
        <taxon>Bacilli</taxon>
        <taxon>Bacillales</taxon>
        <taxon>Thermoactinomycetaceae</taxon>
        <taxon>Paludifilum</taxon>
    </lineage>
</organism>
<feature type="transmembrane region" description="Helical" evidence="1">
    <location>
        <begin position="72"/>
        <end position="93"/>
    </location>
</feature>
<evidence type="ECO:0000313" key="2">
    <source>
        <dbReference type="EMBL" id="OYD09671.1"/>
    </source>
</evidence>
<name>A0A235BBK2_9BACL</name>
<evidence type="ECO:0000313" key="3">
    <source>
        <dbReference type="Proteomes" id="UP000215459"/>
    </source>
</evidence>
<dbReference type="EMBL" id="NOWF01000001">
    <property type="protein sequence ID" value="OYD09671.1"/>
    <property type="molecule type" value="Genomic_DNA"/>
</dbReference>
<proteinExistence type="predicted"/>
<sequence length="166" mass="19187">MIFFILFQEIGYIHGRLLLFGLHGCLIVGFHDNLPESLKQSKIKAYETDSLPIDMYQKDREDNMNESLKPTMIQTVLGTVIAVNLMLGGILIAREQIVMPEATPALGQPSAQTRTEYRMELEGTDRKGNWRVEHYRKIKVQLDEKGRLVEKKPTSEQIHLRYWEGE</sequence>
<keyword evidence="3" id="KW-1185">Reference proteome</keyword>
<keyword evidence="1" id="KW-0472">Membrane</keyword>
<feature type="transmembrane region" description="Helical" evidence="1">
    <location>
        <begin position="12"/>
        <end position="31"/>
    </location>
</feature>
<gene>
    <name evidence="2" type="ORF">CHM34_01305</name>
</gene>
<keyword evidence="1" id="KW-1133">Transmembrane helix</keyword>
<protein>
    <submittedName>
        <fullName evidence="2">Uncharacterized protein</fullName>
    </submittedName>
</protein>
<accession>A0A235BBK2</accession>
<evidence type="ECO:0000256" key="1">
    <source>
        <dbReference type="SAM" id="Phobius"/>
    </source>
</evidence>
<comment type="caution">
    <text evidence="2">The sequence shown here is derived from an EMBL/GenBank/DDBJ whole genome shotgun (WGS) entry which is preliminary data.</text>
</comment>
<dbReference type="Proteomes" id="UP000215459">
    <property type="component" value="Unassembled WGS sequence"/>
</dbReference>
<dbReference type="AlphaFoldDB" id="A0A235BBK2"/>
<reference evidence="2 3" key="1">
    <citation type="submission" date="2017-07" db="EMBL/GenBank/DDBJ databases">
        <title>The genome sequence of Paludifilum halophilum highlights mechanisms for microbial adaptation to high salt environemnts.</title>
        <authorList>
            <person name="Belbahri L."/>
        </authorList>
    </citation>
    <scope>NUCLEOTIDE SEQUENCE [LARGE SCALE GENOMIC DNA]</scope>
    <source>
        <strain evidence="2 3">DSM 102817</strain>
    </source>
</reference>
<keyword evidence="1" id="KW-0812">Transmembrane</keyword>